<keyword evidence="3" id="KW-1185">Reference proteome</keyword>
<evidence type="ECO:0000256" key="1">
    <source>
        <dbReference type="SAM" id="MobiDB-lite"/>
    </source>
</evidence>
<name>A0ABR6JL44_9XANT</name>
<dbReference type="Proteomes" id="UP000554726">
    <property type="component" value="Unassembled WGS sequence"/>
</dbReference>
<evidence type="ECO:0000313" key="2">
    <source>
        <dbReference type="EMBL" id="MBB4593527.1"/>
    </source>
</evidence>
<dbReference type="EMBL" id="JACHNS010000003">
    <property type="protein sequence ID" value="MBB4593527.1"/>
    <property type="molecule type" value="Genomic_DNA"/>
</dbReference>
<protein>
    <submittedName>
        <fullName evidence="2">Uncharacterized protein</fullName>
    </submittedName>
</protein>
<comment type="caution">
    <text evidence="2">The sequence shown here is derived from an EMBL/GenBank/DDBJ whole genome shotgun (WGS) entry which is preliminary data.</text>
</comment>
<accession>A0ABR6JL44</accession>
<organism evidence="2 3">
    <name type="scientific">Xanthomonas cannabis</name>
    <dbReference type="NCBI Taxonomy" id="1885674"/>
    <lineage>
        <taxon>Bacteria</taxon>
        <taxon>Pseudomonadati</taxon>
        <taxon>Pseudomonadota</taxon>
        <taxon>Gammaproteobacteria</taxon>
        <taxon>Lysobacterales</taxon>
        <taxon>Lysobacteraceae</taxon>
        <taxon>Xanthomonas</taxon>
    </lineage>
</organism>
<evidence type="ECO:0000313" key="3">
    <source>
        <dbReference type="Proteomes" id="UP000554726"/>
    </source>
</evidence>
<feature type="region of interest" description="Disordered" evidence="1">
    <location>
        <begin position="1"/>
        <end position="21"/>
    </location>
</feature>
<proteinExistence type="predicted"/>
<gene>
    <name evidence="2" type="ORF">FHR60_002196</name>
</gene>
<reference evidence="2 3" key="1">
    <citation type="submission" date="2020-08" db="EMBL/GenBank/DDBJ databases">
        <title>Studying the diversity of plant-associated saprophytic bacteria and their role in host health and plant-pathogen interactions.</title>
        <authorList>
            <person name="Potnis N."/>
        </authorList>
    </citation>
    <scope>NUCLEOTIDE SEQUENCE [LARGE SCALE GENOMIC DNA]</scope>
    <source>
        <strain evidence="2 3">F16</strain>
    </source>
</reference>
<sequence length="54" mass="5743">MTDTLTALRPAPSLTARPHAAPALHAMPGLAPRADAMAAPDVLAHHLFAQERHR</sequence>